<feature type="transmembrane region" description="Helical" evidence="7">
    <location>
        <begin position="550"/>
        <end position="572"/>
    </location>
</feature>
<dbReference type="InterPro" id="IPR000109">
    <property type="entry name" value="POT_fam"/>
</dbReference>
<dbReference type="AlphaFoldDB" id="A0AAE1VND0"/>
<proteinExistence type="inferred from homology"/>
<name>A0AAE1VND0_9SOLA</name>
<dbReference type="GO" id="GO:0022857">
    <property type="term" value="F:transmembrane transporter activity"/>
    <property type="evidence" value="ECO:0007669"/>
    <property type="project" value="InterPro"/>
</dbReference>
<comment type="subcellular location">
    <subcellularLocation>
        <location evidence="1">Membrane</location>
        <topology evidence="1">Multi-pass membrane protein</topology>
    </subcellularLocation>
</comment>
<evidence type="ECO:0000256" key="1">
    <source>
        <dbReference type="ARBA" id="ARBA00004141"/>
    </source>
</evidence>
<evidence type="ECO:0000313" key="8">
    <source>
        <dbReference type="EMBL" id="KAK4367224.1"/>
    </source>
</evidence>
<evidence type="ECO:0000256" key="4">
    <source>
        <dbReference type="ARBA" id="ARBA00022989"/>
    </source>
</evidence>
<comment type="similarity">
    <text evidence="2">Belongs to the major facilitator superfamily. Proton-dependent oligopeptide transporter (POT/PTR) (TC 2.A.17) family.</text>
</comment>
<keyword evidence="9" id="KW-1185">Reference proteome</keyword>
<feature type="transmembrane region" description="Helical" evidence="7">
    <location>
        <begin position="380"/>
        <end position="401"/>
    </location>
</feature>
<evidence type="ECO:0000256" key="7">
    <source>
        <dbReference type="SAM" id="Phobius"/>
    </source>
</evidence>
<evidence type="ECO:0000256" key="5">
    <source>
        <dbReference type="ARBA" id="ARBA00023136"/>
    </source>
</evidence>
<feature type="transmembrane region" description="Helical" evidence="7">
    <location>
        <begin position="422"/>
        <end position="442"/>
    </location>
</feature>
<organism evidence="8 9">
    <name type="scientific">Anisodus tanguticus</name>
    <dbReference type="NCBI Taxonomy" id="243964"/>
    <lineage>
        <taxon>Eukaryota</taxon>
        <taxon>Viridiplantae</taxon>
        <taxon>Streptophyta</taxon>
        <taxon>Embryophyta</taxon>
        <taxon>Tracheophyta</taxon>
        <taxon>Spermatophyta</taxon>
        <taxon>Magnoliopsida</taxon>
        <taxon>eudicotyledons</taxon>
        <taxon>Gunneridae</taxon>
        <taxon>Pentapetalae</taxon>
        <taxon>asterids</taxon>
        <taxon>lamiids</taxon>
        <taxon>Solanales</taxon>
        <taxon>Solanaceae</taxon>
        <taxon>Solanoideae</taxon>
        <taxon>Hyoscyameae</taxon>
        <taxon>Anisodus</taxon>
    </lineage>
</organism>
<feature type="transmembrane region" description="Helical" evidence="7">
    <location>
        <begin position="105"/>
        <end position="131"/>
    </location>
</feature>
<keyword evidence="3 7" id="KW-0812">Transmembrane</keyword>
<evidence type="ECO:0000256" key="2">
    <source>
        <dbReference type="ARBA" id="ARBA00005982"/>
    </source>
</evidence>
<comment type="similarity">
    <text evidence="6">Belongs to the major facilitator superfamily. Phosphate:H(+) symporter (TC 2.A.1.9) family.</text>
</comment>
<feature type="transmembrane region" description="Helical" evidence="7">
    <location>
        <begin position="221"/>
        <end position="241"/>
    </location>
</feature>
<dbReference type="InterPro" id="IPR036259">
    <property type="entry name" value="MFS_trans_sf"/>
</dbReference>
<reference evidence="8" key="1">
    <citation type="submission" date="2023-12" db="EMBL/GenBank/DDBJ databases">
        <title>Genome assembly of Anisodus tanguticus.</title>
        <authorList>
            <person name="Wang Y.-J."/>
        </authorList>
    </citation>
    <scope>NUCLEOTIDE SEQUENCE</scope>
    <source>
        <strain evidence="8">KB-2021</strain>
        <tissue evidence="8">Leaf</tissue>
    </source>
</reference>
<dbReference type="Gene3D" id="1.20.1250.20">
    <property type="entry name" value="MFS general substrate transporter like domains"/>
    <property type="match status" value="1"/>
</dbReference>
<dbReference type="GO" id="GO:0016020">
    <property type="term" value="C:membrane"/>
    <property type="evidence" value="ECO:0007669"/>
    <property type="project" value="UniProtKB-SubCell"/>
</dbReference>
<feature type="transmembrane region" description="Helical" evidence="7">
    <location>
        <begin position="151"/>
        <end position="175"/>
    </location>
</feature>
<comment type="caution">
    <text evidence="8">The sequence shown here is derived from an EMBL/GenBank/DDBJ whole genome shotgun (WGS) entry which is preliminary data.</text>
</comment>
<evidence type="ECO:0000256" key="6">
    <source>
        <dbReference type="ARBA" id="ARBA00044504"/>
    </source>
</evidence>
<keyword evidence="5 7" id="KW-0472">Membrane</keyword>
<gene>
    <name evidence="8" type="ORF">RND71_015104</name>
</gene>
<feature type="transmembrane region" description="Helical" evidence="7">
    <location>
        <begin position="196"/>
        <end position="215"/>
    </location>
</feature>
<accession>A0AAE1VND0</accession>
<evidence type="ECO:0000313" key="9">
    <source>
        <dbReference type="Proteomes" id="UP001291623"/>
    </source>
</evidence>
<dbReference type="EMBL" id="JAVYJV010000007">
    <property type="protein sequence ID" value="KAK4367224.1"/>
    <property type="molecule type" value="Genomic_DNA"/>
</dbReference>
<dbReference type="Proteomes" id="UP001291623">
    <property type="component" value="Unassembled WGS sequence"/>
</dbReference>
<feature type="transmembrane region" description="Helical" evidence="7">
    <location>
        <begin position="462"/>
        <end position="484"/>
    </location>
</feature>
<protein>
    <submittedName>
        <fullName evidence="8">Uncharacterized protein</fullName>
    </submittedName>
</protein>
<evidence type="ECO:0000256" key="3">
    <source>
        <dbReference type="ARBA" id="ARBA00022692"/>
    </source>
</evidence>
<dbReference type="Pfam" id="PF00854">
    <property type="entry name" value="PTR2"/>
    <property type="match status" value="1"/>
</dbReference>
<dbReference type="SUPFAM" id="SSF103473">
    <property type="entry name" value="MFS general substrate transporter"/>
    <property type="match status" value="1"/>
</dbReference>
<sequence length="615" mass="68758">MSENMKPEEEEDETIETEKRKLGGMKTMPFILAKLLNDLILECISNEVCDRFVGAGFHSNLITYLTQVLNVPLVKASNTLANFSGVSNFTPLIGALVADSLAGRFWTIIVGSIIYEMGLVSITVSAIMPQLRPPPCPTQENCKEASNSQLWVLYICLLLTSIGTGGLRPCVVTFAADQLDMRKSKVESRRWNFYNLFYFCVTMATLTALTVVVYIQDNVNWGWGLGLLTIAMALSVVAFVIGSPLYRKVEPGGSPFIRLTQVIVASVRKRKLVLPADARLLYQNKELDSAISHDGRLFHTNQFKWIDRAAVVTDDDMKESCQPNLWRLATVHRIEELKCILRMFPIWAAGILHFASHSHVSSFTIQQARSMDRHLSRNFQIPPASMAIFSVLTVLIGLALYERFFVPFARRFTGHKSGITCLQRMGIGLAINILATATSALAEIKRKKVAADHNLLVHPTVVIPISVFWLVPQYCLHGVAEVFMNVGHLEFLIEQFPESMRSTGAALNSLASSFGNYLGTFIVTLVHSNTGKERNWLPDRNLNKGRLENFYWLMAGVQVLNFVYYLICASLYTYKPLEEHTESCKGTDVELADDTTLLHDSKGDGQTDRSRNGTN</sequence>
<dbReference type="PANTHER" id="PTHR11654">
    <property type="entry name" value="OLIGOPEPTIDE TRANSPORTER-RELATED"/>
    <property type="match status" value="1"/>
</dbReference>
<keyword evidence="4 7" id="KW-1133">Transmembrane helix</keyword>